<sequence>MIFNGENGDQLFAGWTNKPIIAANIYQFQHPEYQKDFTEQYLQTFHRLYGYEKRIFTSEIYN</sequence>
<reference evidence="1 2" key="1">
    <citation type="submission" date="2013-01" db="EMBL/GenBank/DDBJ databases">
        <authorList>
            <person name="Bench S."/>
        </authorList>
    </citation>
    <scope>NUCLEOTIDE SEQUENCE [LARGE SCALE GENOMIC DNA]</scope>
    <source>
        <strain evidence="1 2">WH 0005</strain>
    </source>
</reference>
<accession>T2IQG3</accession>
<reference evidence="1 2" key="2">
    <citation type="submission" date="2013-09" db="EMBL/GenBank/DDBJ databases">
        <title>Whole genome comparison of six Crocosphaera watsonii strains with differing phenotypes.</title>
        <authorList>
            <person name="Bench S.R."/>
            <person name="Heller P."/>
            <person name="Frank I."/>
            <person name="Arciniega M."/>
            <person name="Shilova I.N."/>
            <person name="Zehr J.P."/>
        </authorList>
    </citation>
    <scope>NUCLEOTIDE SEQUENCE [LARGE SCALE GENOMIC DNA]</scope>
    <source>
        <strain evidence="1 2">WH 0005</strain>
    </source>
</reference>
<dbReference type="Proteomes" id="UP000017981">
    <property type="component" value="Unassembled WGS sequence"/>
</dbReference>
<evidence type="ECO:0000313" key="1">
    <source>
        <dbReference type="EMBL" id="CCQ55204.1"/>
    </source>
</evidence>
<gene>
    <name evidence="1" type="ORF">CWATWH0005_4754</name>
</gene>
<dbReference type="GO" id="GO:0004066">
    <property type="term" value="F:asparagine synthase (glutamine-hydrolyzing) activity"/>
    <property type="evidence" value="ECO:0007669"/>
    <property type="project" value="UniProtKB-EC"/>
</dbReference>
<keyword evidence="1" id="KW-0436">Ligase</keyword>
<dbReference type="EMBL" id="CAQL01000319">
    <property type="protein sequence ID" value="CCQ55204.1"/>
    <property type="molecule type" value="Genomic_DNA"/>
</dbReference>
<dbReference type="AlphaFoldDB" id="T2IQG3"/>
<name>T2IQG3_CROWT</name>
<organism evidence="1 2">
    <name type="scientific">Crocosphaera watsonii WH 0005</name>
    <dbReference type="NCBI Taxonomy" id="423472"/>
    <lineage>
        <taxon>Bacteria</taxon>
        <taxon>Bacillati</taxon>
        <taxon>Cyanobacteriota</taxon>
        <taxon>Cyanophyceae</taxon>
        <taxon>Oscillatoriophycideae</taxon>
        <taxon>Chroococcales</taxon>
        <taxon>Aphanothecaceae</taxon>
        <taxon>Crocosphaera</taxon>
    </lineage>
</organism>
<comment type="caution">
    <text evidence="1">The sequence shown here is derived from an EMBL/GenBank/DDBJ whole genome shotgun (WGS) entry which is preliminary data.</text>
</comment>
<proteinExistence type="predicted"/>
<protein>
    <submittedName>
        <fullName evidence="1">Asparagine synthetase [glutamine-hydrolyzing]</fullName>
        <ecNumber evidence="1">6.3.5.4</ecNumber>
    </submittedName>
</protein>
<evidence type="ECO:0000313" key="2">
    <source>
        <dbReference type="Proteomes" id="UP000017981"/>
    </source>
</evidence>
<dbReference type="EC" id="6.3.5.4" evidence="1"/>